<dbReference type="Gene3D" id="3.40.190.10">
    <property type="entry name" value="Periplasmic binding protein-like II"/>
    <property type="match status" value="1"/>
</dbReference>
<evidence type="ECO:0000256" key="1">
    <source>
        <dbReference type="ARBA" id="ARBA00022729"/>
    </source>
</evidence>
<dbReference type="InterPro" id="IPR039424">
    <property type="entry name" value="SBP_5"/>
</dbReference>
<dbReference type="GO" id="GO:0015833">
    <property type="term" value="P:peptide transport"/>
    <property type="evidence" value="ECO:0007669"/>
    <property type="project" value="TreeGrafter"/>
</dbReference>
<dbReference type="PIRSF" id="PIRSF002741">
    <property type="entry name" value="MppA"/>
    <property type="match status" value="1"/>
</dbReference>
<dbReference type="InterPro" id="IPR000914">
    <property type="entry name" value="SBP_5_dom"/>
</dbReference>
<feature type="signal peptide" evidence="3">
    <location>
        <begin position="1"/>
        <end position="24"/>
    </location>
</feature>
<evidence type="ECO:0000313" key="6">
    <source>
        <dbReference type="Proteomes" id="UP000247591"/>
    </source>
</evidence>
<reference evidence="5 6" key="1">
    <citation type="submission" date="2018-06" db="EMBL/GenBank/DDBJ databases">
        <title>Genomic Encyclopedia of Type Strains, Phase IV (KMG-IV): sequencing the most valuable type-strain genomes for metagenomic binning, comparative biology and taxonomic classification.</title>
        <authorList>
            <person name="Goeker M."/>
        </authorList>
    </citation>
    <scope>NUCLEOTIDE SEQUENCE [LARGE SCALE GENOMIC DNA]</scope>
    <source>
        <strain evidence="5 6">DSM 45521</strain>
    </source>
</reference>
<dbReference type="GO" id="GO:0043190">
    <property type="term" value="C:ATP-binding cassette (ABC) transporter complex"/>
    <property type="evidence" value="ECO:0007669"/>
    <property type="project" value="InterPro"/>
</dbReference>
<sequence length="522" mass="55298">MIRQRRLIAAAIAAVCSVTLLMTACSSPSTTSASEDEGDPVSGGSASIIQVSEPRTLDPASLGNVWATQPELGNALYGTLMINNVESLDIEYKMAEDFSTTDGGASYTMKLRPGLMFTDGTPLDAAAVKYNWDRMKDPTLGSGASKVSPQIASTDVIDPATLKVTMVAPNQHFAQAVVTSALNWVASPSALEKGRASFDAAPVGAGPFTLTSWTRQNKMEFAKNPGFWDAPKPYLDSLTFTFVADAAQRYNAVISGAVDSASESNAANLQKAEGAGLKTDLVETGGGYYMAMNTRGAPFDDPRARKAVSLALNLDTLNTVVYNDAGTVPKTLFPQVSPFYSDIALHVNNKEEAQALFDELAAEGKPVNFAYTAFSTTENKQTGEALQAQLSAFDNVEVSINALDSSAINSVVANRDFQMVVTSANVLDPDTELWVSFHSKSQGNMTGISDPELDAALDAGRVGTTVGERKAAYDTVQEKIAELVPGVFFVRSTPAVIAGTNVSGVDVYGLGSPLPEEMWLTN</sequence>
<accession>A0A318RKS2</accession>
<feature type="chain" id="PRO_5039201661" evidence="3">
    <location>
        <begin position="25"/>
        <end position="522"/>
    </location>
</feature>
<dbReference type="EMBL" id="QJSP01000008">
    <property type="protein sequence ID" value="PYE16269.1"/>
    <property type="molecule type" value="Genomic_DNA"/>
</dbReference>
<evidence type="ECO:0000259" key="4">
    <source>
        <dbReference type="Pfam" id="PF00496"/>
    </source>
</evidence>
<protein>
    <submittedName>
        <fullName evidence="5">Peptide/nickel transport system substrate-binding protein</fullName>
    </submittedName>
</protein>
<keyword evidence="6" id="KW-1185">Reference proteome</keyword>
<dbReference type="AlphaFoldDB" id="A0A318RKS2"/>
<organism evidence="5 6">
    <name type="scientific">Williamsia limnetica</name>
    <dbReference type="NCBI Taxonomy" id="882452"/>
    <lineage>
        <taxon>Bacteria</taxon>
        <taxon>Bacillati</taxon>
        <taxon>Actinomycetota</taxon>
        <taxon>Actinomycetes</taxon>
        <taxon>Mycobacteriales</taxon>
        <taxon>Nocardiaceae</taxon>
        <taxon>Williamsia</taxon>
    </lineage>
</organism>
<proteinExistence type="predicted"/>
<dbReference type="Pfam" id="PF00496">
    <property type="entry name" value="SBP_bac_5"/>
    <property type="match status" value="1"/>
</dbReference>
<name>A0A318RKS2_WILLI</name>
<dbReference type="CDD" id="cd00995">
    <property type="entry name" value="PBP2_NikA_DppA_OppA_like"/>
    <property type="match status" value="1"/>
</dbReference>
<dbReference type="SUPFAM" id="SSF53850">
    <property type="entry name" value="Periplasmic binding protein-like II"/>
    <property type="match status" value="1"/>
</dbReference>
<feature type="region of interest" description="Disordered" evidence="2">
    <location>
        <begin position="27"/>
        <end position="46"/>
    </location>
</feature>
<dbReference type="InterPro" id="IPR030678">
    <property type="entry name" value="Peptide/Ni-bd"/>
</dbReference>
<dbReference type="Proteomes" id="UP000247591">
    <property type="component" value="Unassembled WGS sequence"/>
</dbReference>
<dbReference type="OrthoDB" id="4499015at2"/>
<keyword evidence="1 3" id="KW-0732">Signal</keyword>
<feature type="domain" description="Solute-binding protein family 5" evidence="4">
    <location>
        <begin position="90"/>
        <end position="443"/>
    </location>
</feature>
<dbReference type="PROSITE" id="PS51257">
    <property type="entry name" value="PROKAR_LIPOPROTEIN"/>
    <property type="match status" value="1"/>
</dbReference>
<dbReference type="PANTHER" id="PTHR30290">
    <property type="entry name" value="PERIPLASMIC BINDING COMPONENT OF ABC TRANSPORTER"/>
    <property type="match status" value="1"/>
</dbReference>
<dbReference type="Gene3D" id="3.10.105.10">
    <property type="entry name" value="Dipeptide-binding Protein, Domain 3"/>
    <property type="match status" value="1"/>
</dbReference>
<evidence type="ECO:0000256" key="2">
    <source>
        <dbReference type="SAM" id="MobiDB-lite"/>
    </source>
</evidence>
<dbReference type="GO" id="GO:0042597">
    <property type="term" value="C:periplasmic space"/>
    <property type="evidence" value="ECO:0007669"/>
    <property type="project" value="UniProtKB-ARBA"/>
</dbReference>
<evidence type="ECO:0000313" key="5">
    <source>
        <dbReference type="EMBL" id="PYE16269.1"/>
    </source>
</evidence>
<dbReference type="PANTHER" id="PTHR30290:SF38">
    <property type="entry name" value="D,D-DIPEPTIDE-BINDING PERIPLASMIC PROTEIN DDPA-RELATED"/>
    <property type="match status" value="1"/>
</dbReference>
<gene>
    <name evidence="5" type="ORF">DFR67_10820</name>
</gene>
<evidence type="ECO:0000256" key="3">
    <source>
        <dbReference type="SAM" id="SignalP"/>
    </source>
</evidence>
<comment type="caution">
    <text evidence="5">The sequence shown here is derived from an EMBL/GenBank/DDBJ whole genome shotgun (WGS) entry which is preliminary data.</text>
</comment>
<dbReference type="GO" id="GO:1904680">
    <property type="term" value="F:peptide transmembrane transporter activity"/>
    <property type="evidence" value="ECO:0007669"/>
    <property type="project" value="TreeGrafter"/>
</dbReference>